<comment type="caution">
    <text evidence="3">The sequence shown here is derived from an EMBL/GenBank/DDBJ whole genome shotgun (WGS) entry which is preliminary data.</text>
</comment>
<evidence type="ECO:0000256" key="2">
    <source>
        <dbReference type="SAM" id="SignalP"/>
    </source>
</evidence>
<sequence length="141" mass="14999">MKFQLLTLATLASTTLAVNLEQVRLINDDELIIQDAQFGYPAIVNLKDGDAEIEKKKTTTSTAKKDKKTSTTEFSVTSTTHAKVTSTKHKSSSITSTKKHDVSSTSTKHNSTLISVTKTGAGETATFAVCAPVVAALALLL</sequence>
<dbReference type="OrthoDB" id="4026137at2759"/>
<proteinExistence type="predicted"/>
<feature type="signal peptide" evidence="2">
    <location>
        <begin position="1"/>
        <end position="17"/>
    </location>
</feature>
<evidence type="ECO:0000313" key="4">
    <source>
        <dbReference type="Proteomes" id="UP000011777"/>
    </source>
</evidence>
<feature type="compositionally biased region" description="Low complexity" evidence="1">
    <location>
        <begin position="71"/>
        <end position="85"/>
    </location>
</feature>
<evidence type="ECO:0000313" key="3">
    <source>
        <dbReference type="EMBL" id="EMG48278.1"/>
    </source>
</evidence>
<organism evidence="3 4">
    <name type="scientific">Candida maltosa (strain Xu316)</name>
    <name type="common">Yeast</name>
    <dbReference type="NCBI Taxonomy" id="1245528"/>
    <lineage>
        <taxon>Eukaryota</taxon>
        <taxon>Fungi</taxon>
        <taxon>Dikarya</taxon>
        <taxon>Ascomycota</taxon>
        <taxon>Saccharomycotina</taxon>
        <taxon>Pichiomycetes</taxon>
        <taxon>Debaryomycetaceae</taxon>
        <taxon>Candida/Lodderomyces clade</taxon>
        <taxon>Candida</taxon>
    </lineage>
</organism>
<feature type="chain" id="PRO_5004035159" evidence="2">
    <location>
        <begin position="18"/>
        <end position="141"/>
    </location>
</feature>
<name>M3J857_CANMX</name>
<dbReference type="Proteomes" id="UP000011777">
    <property type="component" value="Unassembled WGS sequence"/>
</dbReference>
<dbReference type="AlphaFoldDB" id="M3J857"/>
<keyword evidence="4" id="KW-1185">Reference proteome</keyword>
<keyword evidence="2" id="KW-0732">Signal</keyword>
<dbReference type="EMBL" id="AOGT01001168">
    <property type="protein sequence ID" value="EMG48278.1"/>
    <property type="molecule type" value="Genomic_DNA"/>
</dbReference>
<dbReference type="eggNOG" id="ENOG502RQFB">
    <property type="taxonomic scope" value="Eukaryota"/>
</dbReference>
<gene>
    <name evidence="3" type="ORF">G210_1163</name>
</gene>
<evidence type="ECO:0000256" key="1">
    <source>
        <dbReference type="SAM" id="MobiDB-lite"/>
    </source>
</evidence>
<feature type="region of interest" description="Disordered" evidence="1">
    <location>
        <begin position="55"/>
        <end position="109"/>
    </location>
</feature>
<accession>M3J857</accession>
<dbReference type="OMA" id="AQFDYPA"/>
<protein>
    <submittedName>
        <fullName evidence="3">Uncharacterized protein</fullName>
    </submittedName>
</protein>
<reference evidence="3 4" key="1">
    <citation type="submission" date="2013-02" db="EMBL/GenBank/DDBJ databases">
        <title>Genome sequence of Candida maltosa Xu316, a potential industrial strain for xylitol and ethanol production.</title>
        <authorList>
            <person name="Yu J."/>
            <person name="Wang Q."/>
            <person name="Geng X."/>
            <person name="Bao W."/>
            <person name="He P."/>
            <person name="Cai J."/>
        </authorList>
    </citation>
    <scope>NUCLEOTIDE SEQUENCE [LARGE SCALE GENOMIC DNA]</scope>
    <source>
        <strain evidence="4">Xu316</strain>
    </source>
</reference>
<dbReference type="HOGENOM" id="CLU_1844796_0_0_1"/>